<evidence type="ECO:0000256" key="3">
    <source>
        <dbReference type="ARBA" id="ARBA00023125"/>
    </source>
</evidence>
<dbReference type="InterPro" id="IPR039420">
    <property type="entry name" value="WalR-like"/>
</dbReference>
<dbReference type="GO" id="GO:0000160">
    <property type="term" value="P:phosphorelay signal transduction system"/>
    <property type="evidence" value="ECO:0007669"/>
    <property type="project" value="InterPro"/>
</dbReference>
<dbReference type="SMART" id="SM00448">
    <property type="entry name" value="REC"/>
    <property type="match status" value="1"/>
</dbReference>
<dbReference type="PROSITE" id="PS50043">
    <property type="entry name" value="HTH_LUXR_2"/>
    <property type="match status" value="1"/>
</dbReference>
<dbReference type="CDD" id="cd06170">
    <property type="entry name" value="LuxR_C_like"/>
    <property type="match status" value="1"/>
</dbReference>
<organism evidence="8 9">
    <name type="scientific">Corynebacterium cystitidis DSM 20524</name>
    <dbReference type="NCBI Taxonomy" id="1121357"/>
    <lineage>
        <taxon>Bacteria</taxon>
        <taxon>Bacillati</taxon>
        <taxon>Actinomycetota</taxon>
        <taxon>Actinomycetes</taxon>
        <taxon>Mycobacteriales</taxon>
        <taxon>Corynebacteriaceae</taxon>
        <taxon>Corynebacterium</taxon>
    </lineage>
</organism>
<dbReference type="InterPro" id="IPR058245">
    <property type="entry name" value="NreC/VraR/RcsB-like_REC"/>
</dbReference>
<dbReference type="SUPFAM" id="SSF46894">
    <property type="entry name" value="C-terminal effector domain of the bipartite response regulators"/>
    <property type="match status" value="1"/>
</dbReference>
<dbReference type="CDD" id="cd17535">
    <property type="entry name" value="REC_NarL-like"/>
    <property type="match status" value="1"/>
</dbReference>
<dbReference type="PROSITE" id="PS50110">
    <property type="entry name" value="RESPONSE_REGULATORY"/>
    <property type="match status" value="1"/>
</dbReference>
<protein>
    <submittedName>
        <fullName evidence="8">DNA-binding response regulator, NarL/FixJ family, contains REC and HTH domains</fullName>
    </submittedName>
</protein>
<dbReference type="SUPFAM" id="SSF52172">
    <property type="entry name" value="CheY-like"/>
    <property type="match status" value="1"/>
</dbReference>
<dbReference type="PROSITE" id="PS00622">
    <property type="entry name" value="HTH_LUXR_1"/>
    <property type="match status" value="1"/>
</dbReference>
<dbReference type="Proteomes" id="UP000198929">
    <property type="component" value="Unassembled WGS sequence"/>
</dbReference>
<evidence type="ECO:0000256" key="5">
    <source>
        <dbReference type="PROSITE-ProRule" id="PRU00169"/>
    </source>
</evidence>
<reference evidence="9" key="1">
    <citation type="submission" date="2016-10" db="EMBL/GenBank/DDBJ databases">
        <authorList>
            <person name="Varghese N."/>
            <person name="Submissions S."/>
        </authorList>
    </citation>
    <scope>NUCLEOTIDE SEQUENCE [LARGE SCALE GENOMIC DNA]</scope>
    <source>
        <strain evidence="9">DSM 20524</strain>
    </source>
</reference>
<dbReference type="PANTHER" id="PTHR43214:SF24">
    <property type="entry name" value="TRANSCRIPTIONAL REGULATORY PROTEIN NARL-RELATED"/>
    <property type="match status" value="1"/>
</dbReference>
<dbReference type="PRINTS" id="PR00038">
    <property type="entry name" value="HTHLUXR"/>
</dbReference>
<dbReference type="InterPro" id="IPR000792">
    <property type="entry name" value="Tscrpt_reg_LuxR_C"/>
</dbReference>
<dbReference type="STRING" id="1121357.SAMN05661109_01334"/>
<dbReference type="GO" id="GO:0003677">
    <property type="term" value="F:DNA binding"/>
    <property type="evidence" value="ECO:0007669"/>
    <property type="project" value="UniProtKB-KW"/>
</dbReference>
<dbReference type="RefSeq" id="WP_197697199.1">
    <property type="nucleotide sequence ID" value="NZ_CP047199.1"/>
</dbReference>
<name>A0A1H9T6H1_9CORY</name>
<keyword evidence="3 8" id="KW-0238">DNA-binding</keyword>
<dbReference type="Pfam" id="PF00072">
    <property type="entry name" value="Response_reg"/>
    <property type="match status" value="1"/>
</dbReference>
<dbReference type="InterPro" id="IPR001789">
    <property type="entry name" value="Sig_transdc_resp-reg_receiver"/>
</dbReference>
<feature type="modified residue" description="4-aspartylphosphate" evidence="5">
    <location>
        <position position="54"/>
    </location>
</feature>
<dbReference type="GO" id="GO:0006355">
    <property type="term" value="P:regulation of DNA-templated transcription"/>
    <property type="evidence" value="ECO:0007669"/>
    <property type="project" value="InterPro"/>
</dbReference>
<evidence type="ECO:0000259" key="6">
    <source>
        <dbReference type="PROSITE" id="PS50043"/>
    </source>
</evidence>
<keyword evidence="1 5" id="KW-0597">Phosphoprotein</keyword>
<keyword evidence="2" id="KW-0805">Transcription regulation</keyword>
<dbReference type="Gene3D" id="3.40.50.2300">
    <property type="match status" value="1"/>
</dbReference>
<evidence type="ECO:0000313" key="8">
    <source>
        <dbReference type="EMBL" id="SER92761.1"/>
    </source>
</evidence>
<dbReference type="EMBL" id="FOGQ01000005">
    <property type="protein sequence ID" value="SER92761.1"/>
    <property type="molecule type" value="Genomic_DNA"/>
</dbReference>
<gene>
    <name evidence="8" type="ORF">SAMN05661109_01334</name>
</gene>
<keyword evidence="9" id="KW-1185">Reference proteome</keyword>
<dbReference type="InterPro" id="IPR016032">
    <property type="entry name" value="Sig_transdc_resp-reg_C-effctor"/>
</dbReference>
<evidence type="ECO:0000256" key="1">
    <source>
        <dbReference type="ARBA" id="ARBA00022553"/>
    </source>
</evidence>
<dbReference type="SMART" id="SM00421">
    <property type="entry name" value="HTH_LUXR"/>
    <property type="match status" value="1"/>
</dbReference>
<dbReference type="InterPro" id="IPR011006">
    <property type="entry name" value="CheY-like_superfamily"/>
</dbReference>
<accession>A0A1H9T6H1</accession>
<evidence type="ECO:0000313" key="9">
    <source>
        <dbReference type="Proteomes" id="UP000198929"/>
    </source>
</evidence>
<evidence type="ECO:0000259" key="7">
    <source>
        <dbReference type="PROSITE" id="PS50110"/>
    </source>
</evidence>
<evidence type="ECO:0000256" key="4">
    <source>
        <dbReference type="ARBA" id="ARBA00023163"/>
    </source>
</evidence>
<keyword evidence="4" id="KW-0804">Transcription</keyword>
<dbReference type="Pfam" id="PF00196">
    <property type="entry name" value="GerE"/>
    <property type="match status" value="1"/>
</dbReference>
<dbReference type="PANTHER" id="PTHR43214">
    <property type="entry name" value="TWO-COMPONENT RESPONSE REGULATOR"/>
    <property type="match status" value="1"/>
</dbReference>
<proteinExistence type="predicted"/>
<feature type="domain" description="Response regulatory" evidence="7">
    <location>
        <begin position="3"/>
        <end position="119"/>
    </location>
</feature>
<sequence>MIRTIIIDDEELLRSGLRMLVGADERIDVVGEAADGRAGLELIASEKPDVILLDLRMPVLDGVGVLEELRGWLNPPKVLVLTAFDTDDLVRAALAAGAVGFLVKSSAPDVLAEAIVATHAGRSVLSPGVLERVVRPARGATGSGEHARAASSHEADPLALLSVREREVALLIAEGLTNPQIARRLYLSLPTVKTHVARILDKLGVENRVQVATLLHGYV</sequence>
<evidence type="ECO:0000256" key="2">
    <source>
        <dbReference type="ARBA" id="ARBA00023015"/>
    </source>
</evidence>
<dbReference type="AlphaFoldDB" id="A0A1H9T6H1"/>
<feature type="domain" description="HTH luxR-type" evidence="6">
    <location>
        <begin position="154"/>
        <end position="219"/>
    </location>
</feature>